<dbReference type="HOGENOM" id="CLU_2961666_0_0_1"/>
<keyword evidence="2" id="KW-1185">Reference proteome</keyword>
<proteinExistence type="predicted"/>
<accession>A0A0C3EV30</accession>
<reference evidence="2" key="2">
    <citation type="submission" date="2015-01" db="EMBL/GenBank/DDBJ databases">
        <title>Evolutionary Origins and Diversification of the Mycorrhizal Mutualists.</title>
        <authorList>
            <consortium name="DOE Joint Genome Institute"/>
            <consortium name="Mycorrhizal Genomics Consortium"/>
            <person name="Kohler A."/>
            <person name="Kuo A."/>
            <person name="Nagy L.G."/>
            <person name="Floudas D."/>
            <person name="Copeland A."/>
            <person name="Barry K.W."/>
            <person name="Cichocki N."/>
            <person name="Veneault-Fourrey C."/>
            <person name="LaButti K."/>
            <person name="Lindquist E.A."/>
            <person name="Lipzen A."/>
            <person name="Lundell T."/>
            <person name="Morin E."/>
            <person name="Murat C."/>
            <person name="Riley R."/>
            <person name="Ohm R."/>
            <person name="Sun H."/>
            <person name="Tunlid A."/>
            <person name="Henrissat B."/>
            <person name="Grigoriev I.V."/>
            <person name="Hibbett D.S."/>
            <person name="Martin F."/>
        </authorList>
    </citation>
    <scope>NUCLEOTIDE SEQUENCE [LARGE SCALE GENOMIC DNA]</scope>
    <source>
        <strain evidence="2">F 1598</strain>
    </source>
</reference>
<evidence type="ECO:0000313" key="1">
    <source>
        <dbReference type="EMBL" id="KIM76390.1"/>
    </source>
</evidence>
<gene>
    <name evidence="1" type="ORF">PILCRDRAFT_826390</name>
</gene>
<dbReference type="EMBL" id="KN833035">
    <property type="protein sequence ID" value="KIM76390.1"/>
    <property type="molecule type" value="Genomic_DNA"/>
</dbReference>
<name>A0A0C3EV30_PILCF</name>
<evidence type="ECO:0000313" key="2">
    <source>
        <dbReference type="Proteomes" id="UP000054166"/>
    </source>
</evidence>
<organism evidence="1 2">
    <name type="scientific">Piloderma croceum (strain F 1598)</name>
    <dbReference type="NCBI Taxonomy" id="765440"/>
    <lineage>
        <taxon>Eukaryota</taxon>
        <taxon>Fungi</taxon>
        <taxon>Dikarya</taxon>
        <taxon>Basidiomycota</taxon>
        <taxon>Agaricomycotina</taxon>
        <taxon>Agaricomycetes</taxon>
        <taxon>Agaricomycetidae</taxon>
        <taxon>Atheliales</taxon>
        <taxon>Atheliaceae</taxon>
        <taxon>Piloderma</taxon>
    </lineage>
</organism>
<reference evidence="1 2" key="1">
    <citation type="submission" date="2014-04" db="EMBL/GenBank/DDBJ databases">
        <authorList>
            <consortium name="DOE Joint Genome Institute"/>
            <person name="Kuo A."/>
            <person name="Tarkka M."/>
            <person name="Buscot F."/>
            <person name="Kohler A."/>
            <person name="Nagy L.G."/>
            <person name="Floudas D."/>
            <person name="Copeland A."/>
            <person name="Barry K.W."/>
            <person name="Cichocki N."/>
            <person name="Veneault-Fourrey C."/>
            <person name="LaButti K."/>
            <person name="Lindquist E.A."/>
            <person name="Lipzen A."/>
            <person name="Lundell T."/>
            <person name="Morin E."/>
            <person name="Murat C."/>
            <person name="Sun H."/>
            <person name="Tunlid A."/>
            <person name="Henrissat B."/>
            <person name="Grigoriev I.V."/>
            <person name="Hibbett D.S."/>
            <person name="Martin F."/>
            <person name="Nordberg H.P."/>
            <person name="Cantor M.N."/>
            <person name="Hua S.X."/>
        </authorList>
    </citation>
    <scope>NUCLEOTIDE SEQUENCE [LARGE SCALE GENOMIC DNA]</scope>
    <source>
        <strain evidence="1 2">F 1598</strain>
    </source>
</reference>
<dbReference type="AlphaFoldDB" id="A0A0C3EV30"/>
<dbReference type="Proteomes" id="UP000054166">
    <property type="component" value="Unassembled WGS sequence"/>
</dbReference>
<sequence length="59" mass="6969">MIIGTCHCRSLGIREVPPFPEQSVASLRMYFPAESIDHEKGRKFTTQSEIYQTYRRRLH</sequence>
<dbReference type="InParanoid" id="A0A0C3EV30"/>
<protein>
    <submittedName>
        <fullName evidence="1">Uncharacterized protein</fullName>
    </submittedName>
</protein>